<sequence length="260" mass="28644">MKYLKPLFVCLMGLSLFLLSFGHGIVSEAANTLPPGLVIADSEGIYVTSEGEYYIDLQDILPGEIYEKEITIRSLDLEEPFSLGLLVEELSSSGSVLWKEHITMALVLDGKELYKGPMLGNGEFDWSKTPLELGICKYGTDKLLTATFTLDSSLTNEDLREKSQLEFYWTFVGTRDQQPTKPTEPSTSDSFVPTAPSDSGTGSGPSHGNLPNTGGTPQASGSGKRLPQTGEQIVYMFLSGMLLVLIVLFLWKKRREEEQE</sequence>
<keyword evidence="6" id="KW-0472">Membrane</keyword>
<dbReference type="Pfam" id="PF00746">
    <property type="entry name" value="Gram_pos_anchor"/>
    <property type="match status" value="1"/>
</dbReference>
<dbReference type="Proteomes" id="UP000664357">
    <property type="component" value="Unassembled WGS sequence"/>
</dbReference>
<keyword evidence="3" id="KW-0732">Signal</keyword>
<gene>
    <name evidence="8" type="ORF">JZO67_001588</name>
</gene>
<evidence type="ECO:0000256" key="6">
    <source>
        <dbReference type="SAM" id="Phobius"/>
    </source>
</evidence>
<evidence type="ECO:0000256" key="2">
    <source>
        <dbReference type="ARBA" id="ARBA00022525"/>
    </source>
</evidence>
<name>A0ABV0ELY8_9ENTE</name>
<dbReference type="RefSeq" id="WP_207703585.1">
    <property type="nucleotide sequence ID" value="NZ_JAFREL020000001.1"/>
</dbReference>
<keyword evidence="6" id="KW-0812">Transmembrane</keyword>
<comment type="caution">
    <text evidence="8">The sequence shown here is derived from an EMBL/GenBank/DDBJ whole genome shotgun (WGS) entry which is preliminary data.</text>
</comment>
<dbReference type="EMBL" id="JAFREL020000001">
    <property type="protein sequence ID" value="MEO1769637.1"/>
    <property type="molecule type" value="Genomic_DNA"/>
</dbReference>
<evidence type="ECO:0000256" key="3">
    <source>
        <dbReference type="ARBA" id="ARBA00022729"/>
    </source>
</evidence>
<feature type="transmembrane region" description="Helical" evidence="6">
    <location>
        <begin position="233"/>
        <end position="251"/>
    </location>
</feature>
<accession>A0ABV0ELY8</accession>
<keyword evidence="6" id="KW-1133">Transmembrane helix</keyword>
<keyword evidence="2" id="KW-0964">Secreted</keyword>
<keyword evidence="4" id="KW-0572">Peptidoglycan-anchor</keyword>
<dbReference type="InterPro" id="IPR019931">
    <property type="entry name" value="LPXTG_anchor"/>
</dbReference>
<proteinExistence type="predicted"/>
<evidence type="ECO:0000256" key="5">
    <source>
        <dbReference type="SAM" id="MobiDB-lite"/>
    </source>
</evidence>
<protein>
    <recommendedName>
        <fullName evidence="7">Gram-positive cocci surface proteins LPxTG domain-containing protein</fullName>
    </recommendedName>
</protein>
<evidence type="ECO:0000256" key="1">
    <source>
        <dbReference type="ARBA" id="ARBA00022512"/>
    </source>
</evidence>
<organism evidence="8 9">
    <name type="scientific">Candidatus Enterococcus ferrettii</name>
    <dbReference type="NCBI Taxonomy" id="2815324"/>
    <lineage>
        <taxon>Bacteria</taxon>
        <taxon>Bacillati</taxon>
        <taxon>Bacillota</taxon>
        <taxon>Bacilli</taxon>
        <taxon>Lactobacillales</taxon>
        <taxon>Enterococcaceae</taxon>
        <taxon>Enterococcus</taxon>
    </lineage>
</organism>
<reference evidence="8 9" key="1">
    <citation type="submission" date="2024-02" db="EMBL/GenBank/DDBJ databases">
        <title>The Genome Sequence of Enterococcus sp. DIV0159.</title>
        <authorList>
            <person name="Earl A."/>
            <person name="Manson A."/>
            <person name="Gilmore M."/>
            <person name="Sanders J."/>
            <person name="Shea T."/>
            <person name="Howe W."/>
            <person name="Livny J."/>
            <person name="Cuomo C."/>
            <person name="Neafsey D."/>
            <person name="Birren B."/>
        </authorList>
    </citation>
    <scope>NUCLEOTIDE SEQUENCE [LARGE SCALE GENOMIC DNA]</scope>
    <source>
        <strain evidence="8 9">665A</strain>
    </source>
</reference>
<feature type="domain" description="Gram-positive cocci surface proteins LPxTG" evidence="7">
    <location>
        <begin position="220"/>
        <end position="257"/>
    </location>
</feature>
<keyword evidence="9" id="KW-1185">Reference proteome</keyword>
<dbReference type="NCBIfam" id="TIGR01167">
    <property type="entry name" value="LPXTG_anchor"/>
    <property type="match status" value="1"/>
</dbReference>
<evidence type="ECO:0000313" key="8">
    <source>
        <dbReference type="EMBL" id="MEO1769637.1"/>
    </source>
</evidence>
<evidence type="ECO:0000259" key="7">
    <source>
        <dbReference type="Pfam" id="PF00746"/>
    </source>
</evidence>
<evidence type="ECO:0000256" key="4">
    <source>
        <dbReference type="ARBA" id="ARBA00023088"/>
    </source>
</evidence>
<keyword evidence="1" id="KW-0134">Cell wall</keyword>
<feature type="compositionally biased region" description="Polar residues" evidence="5">
    <location>
        <begin position="175"/>
        <end position="221"/>
    </location>
</feature>
<evidence type="ECO:0000313" key="9">
    <source>
        <dbReference type="Proteomes" id="UP000664357"/>
    </source>
</evidence>
<feature type="region of interest" description="Disordered" evidence="5">
    <location>
        <begin position="175"/>
        <end position="225"/>
    </location>
</feature>